<dbReference type="EMBL" id="CADEAL010003982">
    <property type="protein sequence ID" value="CAB1448551.1"/>
    <property type="molecule type" value="Genomic_DNA"/>
</dbReference>
<reference evidence="2" key="1">
    <citation type="submission" date="2020-03" db="EMBL/GenBank/DDBJ databases">
        <authorList>
            <person name="Weist P."/>
        </authorList>
    </citation>
    <scope>NUCLEOTIDE SEQUENCE</scope>
</reference>
<comment type="caution">
    <text evidence="2">The sequence shown here is derived from an EMBL/GenBank/DDBJ whole genome shotgun (WGS) entry which is preliminary data.</text>
</comment>
<dbReference type="Proteomes" id="UP001153269">
    <property type="component" value="Unassembled WGS sequence"/>
</dbReference>
<feature type="region of interest" description="Disordered" evidence="1">
    <location>
        <begin position="1"/>
        <end position="39"/>
    </location>
</feature>
<evidence type="ECO:0000313" key="2">
    <source>
        <dbReference type="EMBL" id="CAB1448551.1"/>
    </source>
</evidence>
<sequence length="138" mass="15228">MEMDPGRGQLEKQPPFGYRIQGLQSEPGRDPIRSFVIPTPPGGDTSWCYTGIKRTGIPTAPDHSTTVNLLTCGPLCGSSDDESRRRPERVTVTDAVIWQCHHGTGLPSRKTGIKRLTCAGRKKTRAVWTDCNLNCHIK</sequence>
<dbReference type="AlphaFoldDB" id="A0A9N7VHH9"/>
<evidence type="ECO:0000256" key="1">
    <source>
        <dbReference type="SAM" id="MobiDB-lite"/>
    </source>
</evidence>
<keyword evidence="3" id="KW-1185">Reference proteome</keyword>
<accession>A0A9N7VHH9</accession>
<proteinExistence type="predicted"/>
<organism evidence="2 3">
    <name type="scientific">Pleuronectes platessa</name>
    <name type="common">European plaice</name>
    <dbReference type="NCBI Taxonomy" id="8262"/>
    <lineage>
        <taxon>Eukaryota</taxon>
        <taxon>Metazoa</taxon>
        <taxon>Chordata</taxon>
        <taxon>Craniata</taxon>
        <taxon>Vertebrata</taxon>
        <taxon>Euteleostomi</taxon>
        <taxon>Actinopterygii</taxon>
        <taxon>Neopterygii</taxon>
        <taxon>Teleostei</taxon>
        <taxon>Neoteleostei</taxon>
        <taxon>Acanthomorphata</taxon>
        <taxon>Carangaria</taxon>
        <taxon>Pleuronectiformes</taxon>
        <taxon>Pleuronectoidei</taxon>
        <taxon>Pleuronectidae</taxon>
        <taxon>Pleuronectes</taxon>
    </lineage>
</organism>
<protein>
    <submittedName>
        <fullName evidence="2">Uncharacterized protein</fullName>
    </submittedName>
</protein>
<name>A0A9N7VHH9_PLEPL</name>
<evidence type="ECO:0000313" key="3">
    <source>
        <dbReference type="Proteomes" id="UP001153269"/>
    </source>
</evidence>
<gene>
    <name evidence="2" type="ORF">PLEPLA_LOCUS36203</name>
</gene>